<keyword evidence="2" id="KW-1185">Reference proteome</keyword>
<dbReference type="Gene3D" id="3.30.70.120">
    <property type="match status" value="1"/>
</dbReference>
<dbReference type="AlphaFoldDB" id="A0A1H5YJP7"/>
<dbReference type="Pfam" id="PF00543">
    <property type="entry name" value="P-II"/>
    <property type="match status" value="1"/>
</dbReference>
<accession>A0A1H5YJP7</accession>
<dbReference type="GO" id="GO:0030234">
    <property type="term" value="F:enzyme regulator activity"/>
    <property type="evidence" value="ECO:0007669"/>
    <property type="project" value="InterPro"/>
</dbReference>
<evidence type="ECO:0000313" key="1">
    <source>
        <dbReference type="EMBL" id="APR03068.1"/>
    </source>
</evidence>
<dbReference type="InterPro" id="IPR011322">
    <property type="entry name" value="N-reg_PII-like_a/b"/>
</dbReference>
<dbReference type="InterPro" id="IPR015867">
    <property type="entry name" value="N-reg_PII/ATP_PRibTrfase_C"/>
</dbReference>
<dbReference type="InterPro" id="IPR002187">
    <property type="entry name" value="N-reg_PII"/>
</dbReference>
<evidence type="ECO:0000313" key="2">
    <source>
        <dbReference type="Proteomes" id="UP000185739"/>
    </source>
</evidence>
<protein>
    <submittedName>
        <fullName evidence="1">Uncharacterized protein</fullName>
    </submittedName>
</protein>
<dbReference type="GO" id="GO:0006808">
    <property type="term" value="P:regulation of nitrogen utilization"/>
    <property type="evidence" value="ECO:0007669"/>
    <property type="project" value="InterPro"/>
</dbReference>
<dbReference type="OrthoDB" id="330665at2"/>
<name>A0A1H5YJP7_9RHOO</name>
<dbReference type="EMBL" id="CP018839">
    <property type="protein sequence ID" value="APR03068.1"/>
    <property type="molecule type" value="Genomic_DNA"/>
</dbReference>
<organism evidence="1 2">
    <name type="scientific">Thauera chlorobenzoica</name>
    <dbReference type="NCBI Taxonomy" id="96773"/>
    <lineage>
        <taxon>Bacteria</taxon>
        <taxon>Pseudomonadati</taxon>
        <taxon>Pseudomonadota</taxon>
        <taxon>Betaproteobacteria</taxon>
        <taxon>Rhodocyclales</taxon>
        <taxon>Zoogloeaceae</taxon>
        <taxon>Thauera</taxon>
    </lineage>
</organism>
<gene>
    <name evidence="1" type="ORF">Tchl_0195</name>
</gene>
<dbReference type="RefSeq" id="WP_002931382.1">
    <property type="nucleotide sequence ID" value="NZ_CP018839.1"/>
</dbReference>
<dbReference type="STRING" id="96773.Tchl_0195"/>
<dbReference type="Proteomes" id="UP000185739">
    <property type="component" value="Chromosome"/>
</dbReference>
<sequence>MILATEKRVLFTVITEATLEQPLLRELDRLGVRGYTISDARGKGNRGVRDAAWGETANIRIEVICTRELAERVLEFLHKHYYANYAMVAFVQDVEVIRLDKF</sequence>
<dbReference type="SUPFAM" id="SSF54913">
    <property type="entry name" value="GlnB-like"/>
    <property type="match status" value="1"/>
</dbReference>
<dbReference type="KEGG" id="tcl:Tchl_0195"/>
<reference evidence="1 2" key="1">
    <citation type="submission" date="2016-12" db="EMBL/GenBank/DDBJ databases">
        <title>Complete genome sequence of Thauera chlorobenzoica, a Betaproteobacterium degrading haloaromatics anaerobically to CO2 and halides.</title>
        <authorList>
            <person name="Goris T."/>
            <person name="Mergelsberg M."/>
            <person name="Boll M."/>
        </authorList>
    </citation>
    <scope>NUCLEOTIDE SEQUENCE [LARGE SCALE GENOMIC DNA]</scope>
    <source>
        <strain evidence="1 2">3CB1</strain>
    </source>
</reference>
<proteinExistence type="predicted"/>